<dbReference type="AlphaFoldDB" id="A0A250X2B8"/>
<comment type="caution">
    <text evidence="1">The sequence shown here is derived from an EMBL/GenBank/DDBJ whole genome shotgun (WGS) entry which is preliminary data.</text>
</comment>
<keyword evidence="2" id="KW-1185">Reference proteome</keyword>
<reference evidence="1 2" key="1">
    <citation type="submission" date="2017-08" db="EMBL/GenBank/DDBJ databases">
        <title>Acidophilic green algal genome provides insights into adaptation to an acidic environment.</title>
        <authorList>
            <person name="Hirooka S."/>
            <person name="Hirose Y."/>
            <person name="Kanesaki Y."/>
            <person name="Higuchi S."/>
            <person name="Fujiwara T."/>
            <person name="Onuma R."/>
            <person name="Era A."/>
            <person name="Ohbayashi R."/>
            <person name="Uzuka A."/>
            <person name="Nozaki H."/>
            <person name="Yoshikawa H."/>
            <person name="Miyagishima S.Y."/>
        </authorList>
    </citation>
    <scope>NUCLEOTIDE SEQUENCE [LARGE SCALE GENOMIC DNA]</scope>
    <source>
        <strain evidence="1 2">NIES-2499</strain>
    </source>
</reference>
<protein>
    <submittedName>
        <fullName evidence="1">Uncharacterized protein</fullName>
    </submittedName>
</protein>
<accession>A0A250X2B8</accession>
<dbReference type="Proteomes" id="UP000232323">
    <property type="component" value="Unassembled WGS sequence"/>
</dbReference>
<organism evidence="1 2">
    <name type="scientific">Chlamydomonas eustigma</name>
    <dbReference type="NCBI Taxonomy" id="1157962"/>
    <lineage>
        <taxon>Eukaryota</taxon>
        <taxon>Viridiplantae</taxon>
        <taxon>Chlorophyta</taxon>
        <taxon>core chlorophytes</taxon>
        <taxon>Chlorophyceae</taxon>
        <taxon>CS clade</taxon>
        <taxon>Chlamydomonadales</taxon>
        <taxon>Chlamydomonadaceae</taxon>
        <taxon>Chlamydomonas</taxon>
    </lineage>
</organism>
<sequence>MPVQKLPNVDEVAWRRFLESFVDELSRLQMLTKSQQQQQQDCAPPTAADVKLESELFPMAGTLPDEQSTYTASPPTSFWSSLGHLENSSHDPILDCSLDFLSDSGLA</sequence>
<evidence type="ECO:0000313" key="1">
    <source>
        <dbReference type="EMBL" id="GAX77196.1"/>
    </source>
</evidence>
<proteinExistence type="predicted"/>
<evidence type="ECO:0000313" key="2">
    <source>
        <dbReference type="Proteomes" id="UP000232323"/>
    </source>
</evidence>
<gene>
    <name evidence="1" type="ORF">CEUSTIGMA_g4642.t1</name>
</gene>
<dbReference type="EMBL" id="BEGY01000023">
    <property type="protein sequence ID" value="GAX77196.1"/>
    <property type="molecule type" value="Genomic_DNA"/>
</dbReference>
<name>A0A250X2B8_9CHLO</name>